<organism evidence="2 3">
    <name type="scientific">Reticulomyxa filosa</name>
    <dbReference type="NCBI Taxonomy" id="46433"/>
    <lineage>
        <taxon>Eukaryota</taxon>
        <taxon>Sar</taxon>
        <taxon>Rhizaria</taxon>
        <taxon>Retaria</taxon>
        <taxon>Foraminifera</taxon>
        <taxon>Monothalamids</taxon>
        <taxon>Reticulomyxidae</taxon>
        <taxon>Reticulomyxa</taxon>
    </lineage>
</organism>
<evidence type="ECO:0008006" key="4">
    <source>
        <dbReference type="Google" id="ProtNLM"/>
    </source>
</evidence>
<gene>
    <name evidence="2" type="ORF">RFI_19459</name>
</gene>
<proteinExistence type="predicted"/>
<keyword evidence="3" id="KW-1185">Reference proteome</keyword>
<comment type="caution">
    <text evidence="2">The sequence shown here is derived from an EMBL/GenBank/DDBJ whole genome shotgun (WGS) entry which is preliminary data.</text>
</comment>
<protein>
    <recommendedName>
        <fullName evidence="4">Endonuclease/exonuclease/phosphatase domain-containing protein</fullName>
    </recommendedName>
</protein>
<dbReference type="EMBL" id="ASPP01015883">
    <property type="protein sequence ID" value="ETO17851.1"/>
    <property type="molecule type" value="Genomic_DNA"/>
</dbReference>
<sequence length="390" mass="44669">MLWVWRQQQRREGRGKKRGRRKEGAKDKGETEPLVIPDVNLRMDLVVSTFQEAFSFRQVWGMESASQTSAHAFSGWRESMLFAAGIATSVFLGFSKNPKYVWDCPSKLLQAGGDIIPFRSVVGGNGMSIGTSLVDSGLCILSTWDPLDSGFYAYKNYPLTKGSSRAKPHEEVFANKGLLWCYFNNDQAFKDRSTDSKPDQVYMEWHEHHLKLVLDKNPTHSDIGTLIITTHLTTHRKYKRLQLEEFITEFQKLKERFLAECNILEIYITGDYNLCYSDVDMVVTHESGETLQLLDYFQKKLGLTRVNRGKPTSAAMDRCLDHIWMWRGGGRGADADEQTLQDIIVLNDEPQKPWVLEKDGMCQREKGLLADHMWQGIVIRDATDEQQTLQ</sequence>
<feature type="compositionally biased region" description="Basic and acidic residues" evidence="1">
    <location>
        <begin position="22"/>
        <end position="31"/>
    </location>
</feature>
<accession>X6MW46</accession>
<dbReference type="Gene3D" id="3.60.10.10">
    <property type="entry name" value="Endonuclease/exonuclease/phosphatase"/>
    <property type="match status" value="1"/>
</dbReference>
<reference evidence="2 3" key="1">
    <citation type="journal article" date="2013" name="Curr. Biol.">
        <title>The Genome of the Foraminiferan Reticulomyxa filosa.</title>
        <authorList>
            <person name="Glockner G."/>
            <person name="Hulsmann N."/>
            <person name="Schleicher M."/>
            <person name="Noegel A.A."/>
            <person name="Eichinger L."/>
            <person name="Gallinger C."/>
            <person name="Pawlowski J."/>
            <person name="Sierra R."/>
            <person name="Euteneuer U."/>
            <person name="Pillet L."/>
            <person name="Moustafa A."/>
            <person name="Platzer M."/>
            <person name="Groth M."/>
            <person name="Szafranski K."/>
            <person name="Schliwa M."/>
        </authorList>
    </citation>
    <scope>NUCLEOTIDE SEQUENCE [LARGE SCALE GENOMIC DNA]</scope>
</reference>
<evidence type="ECO:0000313" key="2">
    <source>
        <dbReference type="EMBL" id="ETO17851.1"/>
    </source>
</evidence>
<dbReference type="Proteomes" id="UP000023152">
    <property type="component" value="Unassembled WGS sequence"/>
</dbReference>
<dbReference type="AlphaFoldDB" id="X6MW46"/>
<name>X6MW46_RETFI</name>
<evidence type="ECO:0000313" key="3">
    <source>
        <dbReference type="Proteomes" id="UP000023152"/>
    </source>
</evidence>
<dbReference type="InterPro" id="IPR036691">
    <property type="entry name" value="Endo/exonu/phosph_ase_sf"/>
</dbReference>
<dbReference type="OrthoDB" id="417849at2759"/>
<feature type="region of interest" description="Disordered" evidence="1">
    <location>
        <begin position="1"/>
        <end position="31"/>
    </location>
</feature>
<evidence type="ECO:0000256" key="1">
    <source>
        <dbReference type="SAM" id="MobiDB-lite"/>
    </source>
</evidence>
<dbReference type="SUPFAM" id="SSF56219">
    <property type="entry name" value="DNase I-like"/>
    <property type="match status" value="1"/>
</dbReference>